<accession>A0ABT2TQ09</accession>
<dbReference type="RefSeq" id="WP_262582629.1">
    <property type="nucleotide sequence ID" value="NZ_JAOQJL010000004.1"/>
</dbReference>
<reference evidence="1 2" key="1">
    <citation type="journal article" date="2021" name="ISME Commun">
        <title>Automated analysis of genomic sequences facilitates high-throughput and comprehensive description of bacteria.</title>
        <authorList>
            <person name="Hitch T.C.A."/>
        </authorList>
    </citation>
    <scope>NUCLEOTIDE SEQUENCE [LARGE SCALE GENOMIC DNA]</scope>
    <source>
        <strain evidence="1 2">Sanger_23</strain>
    </source>
</reference>
<protein>
    <submittedName>
        <fullName evidence="1">Uncharacterized protein</fullName>
    </submittedName>
</protein>
<dbReference type="Proteomes" id="UP001652409">
    <property type="component" value="Unassembled WGS sequence"/>
</dbReference>
<proteinExistence type="predicted"/>
<gene>
    <name evidence="1" type="ORF">OCV61_02630</name>
</gene>
<evidence type="ECO:0000313" key="1">
    <source>
        <dbReference type="EMBL" id="MCU6764303.1"/>
    </source>
</evidence>
<evidence type="ECO:0000313" key="2">
    <source>
        <dbReference type="Proteomes" id="UP001652409"/>
    </source>
</evidence>
<comment type="caution">
    <text evidence="1">The sequence shown here is derived from an EMBL/GenBank/DDBJ whole genome shotgun (WGS) entry which is preliminary data.</text>
</comment>
<organism evidence="1 2">
    <name type="scientific">Blautia ammoniilytica</name>
    <dbReference type="NCBI Taxonomy" id="2981782"/>
    <lineage>
        <taxon>Bacteria</taxon>
        <taxon>Bacillati</taxon>
        <taxon>Bacillota</taxon>
        <taxon>Clostridia</taxon>
        <taxon>Lachnospirales</taxon>
        <taxon>Lachnospiraceae</taxon>
        <taxon>Blautia</taxon>
    </lineage>
</organism>
<sequence>MEANKTCKTCKDNDNGLCDRTGQLIDDDDHCDSWHSDWRDAMMRTFLGRPGGSAK</sequence>
<dbReference type="EMBL" id="JAOQJL010000004">
    <property type="protein sequence ID" value="MCU6764303.1"/>
    <property type="molecule type" value="Genomic_DNA"/>
</dbReference>
<name>A0ABT2TQ09_9FIRM</name>
<keyword evidence="2" id="KW-1185">Reference proteome</keyword>